<comment type="subcellular location">
    <subcellularLocation>
        <location evidence="1">Membrane</location>
        <topology evidence="1">Multi-pass membrane protein</topology>
    </subcellularLocation>
</comment>
<organism evidence="7 8">
    <name type="scientific">Rhizobium oryzicola</name>
    <dbReference type="NCBI Taxonomy" id="1232668"/>
    <lineage>
        <taxon>Bacteria</taxon>
        <taxon>Pseudomonadati</taxon>
        <taxon>Pseudomonadota</taxon>
        <taxon>Alphaproteobacteria</taxon>
        <taxon>Hyphomicrobiales</taxon>
        <taxon>Rhizobiaceae</taxon>
        <taxon>Rhizobium/Agrobacterium group</taxon>
        <taxon>Rhizobium</taxon>
    </lineage>
</organism>
<accession>A0ABT8SU70</accession>
<keyword evidence="3 5" id="KW-1133">Transmembrane helix</keyword>
<dbReference type="PANTHER" id="PTHR33507:SF3">
    <property type="entry name" value="INNER MEMBRANE PROTEIN YBBJ"/>
    <property type="match status" value="1"/>
</dbReference>
<dbReference type="PANTHER" id="PTHR33507">
    <property type="entry name" value="INNER MEMBRANE PROTEIN YBBJ"/>
    <property type="match status" value="1"/>
</dbReference>
<feature type="transmembrane region" description="Helical" evidence="5">
    <location>
        <begin position="12"/>
        <end position="28"/>
    </location>
</feature>
<keyword evidence="2 5" id="KW-0812">Transmembrane</keyword>
<dbReference type="Gene3D" id="2.40.50.140">
    <property type="entry name" value="Nucleic acid-binding proteins"/>
    <property type="match status" value="1"/>
</dbReference>
<dbReference type="EMBL" id="JAUKWQ010000002">
    <property type="protein sequence ID" value="MDO1581980.1"/>
    <property type="molecule type" value="Genomic_DNA"/>
</dbReference>
<reference evidence="7" key="1">
    <citation type="journal article" date="2015" name="Int. J. Syst. Evol. Microbiol.">
        <title>Rhizobium oryzicola sp. nov., potential plant-growth-promoting endophytic bacteria isolated from rice roots.</title>
        <authorList>
            <person name="Zhang X.X."/>
            <person name="Gao J.S."/>
            <person name="Cao Y.H."/>
            <person name="Sheirdil R.A."/>
            <person name="Wang X.C."/>
            <person name="Zhang L."/>
        </authorList>
    </citation>
    <scope>NUCLEOTIDE SEQUENCE</scope>
    <source>
        <strain evidence="7">05753</strain>
    </source>
</reference>
<reference evidence="7" key="2">
    <citation type="submission" date="2023-07" db="EMBL/GenBank/DDBJ databases">
        <authorList>
            <person name="Sun H."/>
        </authorList>
    </citation>
    <scope>NUCLEOTIDE SEQUENCE</scope>
    <source>
        <strain evidence="7">05753</strain>
    </source>
</reference>
<evidence type="ECO:0000256" key="2">
    <source>
        <dbReference type="ARBA" id="ARBA00022692"/>
    </source>
</evidence>
<dbReference type="InterPro" id="IPR002810">
    <property type="entry name" value="NfeD-like_C"/>
</dbReference>
<keyword evidence="8" id="KW-1185">Reference proteome</keyword>
<dbReference type="Proteomes" id="UP001169006">
    <property type="component" value="Unassembled WGS sequence"/>
</dbReference>
<feature type="transmembrane region" description="Helical" evidence="5">
    <location>
        <begin position="33"/>
        <end position="51"/>
    </location>
</feature>
<evidence type="ECO:0000256" key="1">
    <source>
        <dbReference type="ARBA" id="ARBA00004141"/>
    </source>
</evidence>
<evidence type="ECO:0000256" key="3">
    <source>
        <dbReference type="ARBA" id="ARBA00022989"/>
    </source>
</evidence>
<feature type="domain" description="NfeD-like C-terminal" evidence="6">
    <location>
        <begin position="97"/>
        <end position="151"/>
    </location>
</feature>
<evidence type="ECO:0000256" key="4">
    <source>
        <dbReference type="ARBA" id="ARBA00023136"/>
    </source>
</evidence>
<keyword evidence="4 5" id="KW-0472">Membrane</keyword>
<gene>
    <name evidence="7" type="ORF">Q2T52_07720</name>
</gene>
<dbReference type="InterPro" id="IPR012340">
    <property type="entry name" value="NA-bd_OB-fold"/>
</dbReference>
<dbReference type="RefSeq" id="WP_302076135.1">
    <property type="nucleotide sequence ID" value="NZ_JAUKWQ010000002.1"/>
</dbReference>
<dbReference type="Pfam" id="PF01957">
    <property type="entry name" value="NfeD"/>
    <property type="match status" value="1"/>
</dbReference>
<evidence type="ECO:0000313" key="7">
    <source>
        <dbReference type="EMBL" id="MDO1581980.1"/>
    </source>
</evidence>
<proteinExistence type="predicted"/>
<sequence length="153" mass="16636">MIQSLVSSLGPWNWWLLGLVLLAAELAAPGMFLIWIGVAAIIIGAASLALWDQALWTWQNQLILFAALSVVVTLIGRRVFAAREGATDEPLLNRRGDSLVGRTASLAEPIRNGRGRIKLDDTWWSVSGPDLPSGMKVRVAAWNGRELVVEPVA</sequence>
<protein>
    <submittedName>
        <fullName evidence="7">NfeD family protein</fullName>
    </submittedName>
</protein>
<evidence type="ECO:0000256" key="5">
    <source>
        <dbReference type="SAM" id="Phobius"/>
    </source>
</evidence>
<feature type="transmembrane region" description="Helical" evidence="5">
    <location>
        <begin position="57"/>
        <end position="75"/>
    </location>
</feature>
<dbReference type="InterPro" id="IPR052165">
    <property type="entry name" value="Membrane_assoc_protease"/>
</dbReference>
<evidence type="ECO:0000313" key="8">
    <source>
        <dbReference type="Proteomes" id="UP001169006"/>
    </source>
</evidence>
<evidence type="ECO:0000259" key="6">
    <source>
        <dbReference type="Pfam" id="PF01957"/>
    </source>
</evidence>
<comment type="caution">
    <text evidence="7">The sequence shown here is derived from an EMBL/GenBank/DDBJ whole genome shotgun (WGS) entry which is preliminary data.</text>
</comment>
<name>A0ABT8SU70_9HYPH</name>